<dbReference type="WBParaSite" id="Pan_g20127.t1">
    <property type="protein sequence ID" value="Pan_g20127.t1"/>
    <property type="gene ID" value="Pan_g20127"/>
</dbReference>
<organism evidence="2 3">
    <name type="scientific">Panagrellus redivivus</name>
    <name type="common">Microworm</name>
    <dbReference type="NCBI Taxonomy" id="6233"/>
    <lineage>
        <taxon>Eukaryota</taxon>
        <taxon>Metazoa</taxon>
        <taxon>Ecdysozoa</taxon>
        <taxon>Nematoda</taxon>
        <taxon>Chromadorea</taxon>
        <taxon>Rhabditida</taxon>
        <taxon>Tylenchina</taxon>
        <taxon>Panagrolaimomorpha</taxon>
        <taxon>Panagrolaimoidea</taxon>
        <taxon>Panagrolaimidae</taxon>
        <taxon>Panagrellus</taxon>
    </lineage>
</organism>
<reference evidence="3" key="2">
    <citation type="submission" date="2020-10" db="UniProtKB">
        <authorList>
            <consortium name="WormBaseParasite"/>
        </authorList>
    </citation>
    <scope>IDENTIFICATION</scope>
</reference>
<keyword evidence="2" id="KW-1185">Reference proteome</keyword>
<reference evidence="2" key="1">
    <citation type="journal article" date="2013" name="Genetics">
        <title>The draft genome and transcriptome of Panagrellus redivivus are shaped by the harsh demands of a free-living lifestyle.</title>
        <authorList>
            <person name="Srinivasan J."/>
            <person name="Dillman A.R."/>
            <person name="Macchietto M.G."/>
            <person name="Heikkinen L."/>
            <person name="Lakso M."/>
            <person name="Fracchia K.M."/>
            <person name="Antoshechkin I."/>
            <person name="Mortazavi A."/>
            <person name="Wong G."/>
            <person name="Sternberg P.W."/>
        </authorList>
    </citation>
    <scope>NUCLEOTIDE SEQUENCE [LARGE SCALE GENOMIC DNA]</scope>
    <source>
        <strain evidence="2">MT8872</strain>
    </source>
</reference>
<protein>
    <submittedName>
        <fullName evidence="3">Uncharacterized protein</fullName>
    </submittedName>
</protein>
<dbReference type="AlphaFoldDB" id="A0A7E4ZVI5"/>
<evidence type="ECO:0000256" key="1">
    <source>
        <dbReference type="SAM" id="MobiDB-lite"/>
    </source>
</evidence>
<accession>A0A7E4ZVI5</accession>
<sequence length="109" mass="11266">MGLGSSLTGFSSAGTSDSADGVASAAAAAASSAFCFSLQQILQVTQVCSSCSPKSSWDLTGQAAKMASSDIFLKNGKEIKVGNKQEKRDRTKTTSRGGVFQANFENRST</sequence>
<dbReference type="Proteomes" id="UP000492821">
    <property type="component" value="Unassembled WGS sequence"/>
</dbReference>
<evidence type="ECO:0000313" key="3">
    <source>
        <dbReference type="WBParaSite" id="Pan_g20127.t1"/>
    </source>
</evidence>
<proteinExistence type="predicted"/>
<feature type="region of interest" description="Disordered" evidence="1">
    <location>
        <begin position="84"/>
        <end position="109"/>
    </location>
</feature>
<name>A0A7E4ZVI5_PANRE</name>
<evidence type="ECO:0000313" key="2">
    <source>
        <dbReference type="Proteomes" id="UP000492821"/>
    </source>
</evidence>